<evidence type="ECO:0000313" key="3">
    <source>
        <dbReference type="Proteomes" id="UP000177025"/>
    </source>
</evidence>
<sequence>MVWKPRLRGENLYHHIYAWGNDHHPVLKEHMHYEEYLRLLEQFTCDYSIEVIAYALMKTHVHLFIYDIYNNISMFMQKLHGEYAQYYNRSTQRIGHVFGERYNNKIVLTNLYGKWLSRYIHRQAVEAKLVNDPQQHKWTSYHAYIGKKKIKFLKPEIILSQFGAPSEQFKYYRQFVLNEENGPVDWENPKLKIINTSMIIDHLCEELKINRKNLLDPHGYTERKQRHEAVKLLVNEYGLKRYEICNIFGLSYRMTLKILCN</sequence>
<dbReference type="Pfam" id="PF01797">
    <property type="entry name" value="Y1_Tnp"/>
    <property type="match status" value="1"/>
</dbReference>
<dbReference type="InterPro" id="IPR002686">
    <property type="entry name" value="Transposase_17"/>
</dbReference>
<dbReference type="InterPro" id="IPR036515">
    <property type="entry name" value="Transposase_17_sf"/>
</dbReference>
<comment type="caution">
    <text evidence="2">The sequence shown here is derived from an EMBL/GenBank/DDBJ whole genome shotgun (WGS) entry which is preliminary data.</text>
</comment>
<dbReference type="Gene3D" id="3.30.70.1290">
    <property type="entry name" value="Transposase IS200-like"/>
    <property type="match status" value="1"/>
</dbReference>
<dbReference type="GO" id="GO:0006313">
    <property type="term" value="P:DNA transposition"/>
    <property type="evidence" value="ECO:0007669"/>
    <property type="project" value="InterPro"/>
</dbReference>
<dbReference type="Proteomes" id="UP000177025">
    <property type="component" value="Unassembled WGS sequence"/>
</dbReference>
<reference evidence="2 3" key="1">
    <citation type="journal article" date="2016" name="Nat. Commun.">
        <title>Thousands of microbial genomes shed light on interconnected biogeochemical processes in an aquifer system.</title>
        <authorList>
            <person name="Anantharaman K."/>
            <person name="Brown C.T."/>
            <person name="Hug L.A."/>
            <person name="Sharon I."/>
            <person name="Castelle C.J."/>
            <person name="Probst A.J."/>
            <person name="Thomas B.C."/>
            <person name="Singh A."/>
            <person name="Wilkins M.J."/>
            <person name="Karaoz U."/>
            <person name="Brodie E.L."/>
            <person name="Williams K.H."/>
            <person name="Hubbard S.S."/>
            <person name="Banfield J.F."/>
        </authorList>
    </citation>
    <scope>NUCLEOTIDE SEQUENCE [LARGE SCALE GENOMIC DNA]</scope>
</reference>
<evidence type="ECO:0000259" key="1">
    <source>
        <dbReference type="SMART" id="SM01321"/>
    </source>
</evidence>
<dbReference type="EMBL" id="MEUM01000049">
    <property type="protein sequence ID" value="OGC42853.1"/>
    <property type="molecule type" value="Genomic_DNA"/>
</dbReference>
<dbReference type="PANTHER" id="PTHR34322:SF2">
    <property type="entry name" value="TRANSPOSASE IS200-LIKE DOMAIN-CONTAINING PROTEIN"/>
    <property type="match status" value="1"/>
</dbReference>
<name>A0A1F4UF30_UNCW3</name>
<organism evidence="2 3">
    <name type="scientific">candidate division WOR-3 bacterium RBG_13_43_14</name>
    <dbReference type="NCBI Taxonomy" id="1802590"/>
    <lineage>
        <taxon>Bacteria</taxon>
        <taxon>Bacteria division WOR-3</taxon>
    </lineage>
</organism>
<dbReference type="SMART" id="SM01321">
    <property type="entry name" value="Y1_Tnp"/>
    <property type="match status" value="1"/>
</dbReference>
<protein>
    <recommendedName>
        <fullName evidence="1">Transposase IS200-like domain-containing protein</fullName>
    </recommendedName>
</protein>
<dbReference type="GO" id="GO:0003677">
    <property type="term" value="F:DNA binding"/>
    <property type="evidence" value="ECO:0007669"/>
    <property type="project" value="InterPro"/>
</dbReference>
<dbReference type="AlphaFoldDB" id="A0A1F4UF30"/>
<dbReference type="GO" id="GO:0004803">
    <property type="term" value="F:transposase activity"/>
    <property type="evidence" value="ECO:0007669"/>
    <property type="project" value="InterPro"/>
</dbReference>
<evidence type="ECO:0000313" key="2">
    <source>
        <dbReference type="EMBL" id="OGC42853.1"/>
    </source>
</evidence>
<proteinExistence type="predicted"/>
<accession>A0A1F4UF30</accession>
<dbReference type="PANTHER" id="PTHR34322">
    <property type="entry name" value="TRANSPOSASE, Y1_TNP DOMAIN-CONTAINING"/>
    <property type="match status" value="1"/>
</dbReference>
<dbReference type="SUPFAM" id="SSF143422">
    <property type="entry name" value="Transposase IS200-like"/>
    <property type="match status" value="1"/>
</dbReference>
<gene>
    <name evidence="2" type="ORF">A2Y85_06200</name>
</gene>
<feature type="domain" description="Transposase IS200-like" evidence="1">
    <location>
        <begin position="9"/>
        <end position="123"/>
    </location>
</feature>